<dbReference type="PANTHER" id="PTHR43300">
    <property type="entry name" value="ACETYLTRANSFERASE"/>
    <property type="match status" value="1"/>
</dbReference>
<dbReference type="Pfam" id="PF00132">
    <property type="entry name" value="Hexapep"/>
    <property type="match status" value="1"/>
</dbReference>
<dbReference type="Gene3D" id="2.160.10.10">
    <property type="entry name" value="Hexapeptide repeat proteins"/>
    <property type="match status" value="1"/>
</dbReference>
<name>A0AAD0R0S7_PSEDL</name>
<feature type="domain" description="PglD N-terminal" evidence="10">
    <location>
        <begin position="4"/>
        <end position="74"/>
    </location>
</feature>
<feature type="binding site" evidence="9">
    <location>
        <begin position="32"/>
        <end position="33"/>
    </location>
    <ligand>
        <name>substrate</name>
    </ligand>
</feature>
<dbReference type="InterPro" id="IPR020019">
    <property type="entry name" value="AcTrfase_PglD-like"/>
</dbReference>
<dbReference type="RefSeq" id="WP_016391998.1">
    <property type="nucleotide sequence ID" value="NZ_BSOM01000026.1"/>
</dbReference>
<evidence type="ECO:0000259" key="10">
    <source>
        <dbReference type="Pfam" id="PF17836"/>
    </source>
</evidence>
<dbReference type="InterPro" id="IPR018357">
    <property type="entry name" value="Hexapep_transf_CS"/>
</dbReference>
<accession>A0AAD0R0S7</accession>
<feature type="site" description="Increases basicity of active site His" evidence="8">
    <location>
        <position position="136"/>
    </location>
</feature>
<evidence type="ECO:0000256" key="7">
    <source>
        <dbReference type="ARBA" id="ARBA00023315"/>
    </source>
</evidence>
<evidence type="ECO:0000256" key="8">
    <source>
        <dbReference type="PIRSR" id="PIRSR620019-1"/>
    </source>
</evidence>
<proteinExistence type="inferred from homology"/>
<protein>
    <submittedName>
        <fullName evidence="11">Acetyltransferase</fullName>
    </submittedName>
</protein>
<evidence type="ECO:0000313" key="12">
    <source>
        <dbReference type="Proteomes" id="UP000256503"/>
    </source>
</evidence>
<dbReference type="PANTHER" id="PTHR43300:SF7">
    <property type="entry name" value="UDP-N-ACETYLBACILLOSAMINE N-ACETYLTRANSFERASE"/>
    <property type="match status" value="1"/>
</dbReference>
<dbReference type="GO" id="GO:0009245">
    <property type="term" value="P:lipid A biosynthetic process"/>
    <property type="evidence" value="ECO:0007669"/>
    <property type="project" value="UniProtKB-KW"/>
</dbReference>
<keyword evidence="4" id="KW-0808">Transferase</keyword>
<reference evidence="11 12" key="1">
    <citation type="submission" date="2018-07" db="EMBL/GenBank/DDBJ databases">
        <title>Complete genome sequence of a Pseudomonas plecoglossicida strain pathogenic to the marine fish, Larimichthys crocea.</title>
        <authorList>
            <person name="Tao Z."/>
        </authorList>
    </citation>
    <scope>NUCLEOTIDE SEQUENCE [LARGE SCALE GENOMIC DNA]</scope>
    <source>
        <strain evidence="11 12">XSDHY-P</strain>
    </source>
</reference>
<dbReference type="Pfam" id="PF17836">
    <property type="entry name" value="PglD_N"/>
    <property type="match status" value="1"/>
</dbReference>
<dbReference type="GO" id="GO:0016746">
    <property type="term" value="F:acyltransferase activity"/>
    <property type="evidence" value="ECO:0007669"/>
    <property type="project" value="UniProtKB-KW"/>
</dbReference>
<dbReference type="InterPro" id="IPR001451">
    <property type="entry name" value="Hexapep"/>
</dbReference>
<dbReference type="NCBIfam" id="TIGR03570">
    <property type="entry name" value="NeuD_NnaD"/>
    <property type="match status" value="1"/>
</dbReference>
<feature type="binding site" evidence="9">
    <location>
        <position position="144"/>
    </location>
    <ligand>
        <name>acetyl-CoA</name>
        <dbReference type="ChEBI" id="CHEBI:57288"/>
    </ligand>
</feature>
<keyword evidence="7" id="KW-0012">Acyltransferase</keyword>
<dbReference type="PROSITE" id="PS00101">
    <property type="entry name" value="HEXAPEP_TRANSFERASES"/>
    <property type="match status" value="1"/>
</dbReference>
<dbReference type="InterPro" id="IPR050179">
    <property type="entry name" value="Trans_hexapeptide_repeat"/>
</dbReference>
<evidence type="ECO:0000313" key="11">
    <source>
        <dbReference type="EMBL" id="AXM95956.1"/>
    </source>
</evidence>
<dbReference type="GO" id="GO:0016020">
    <property type="term" value="C:membrane"/>
    <property type="evidence" value="ECO:0007669"/>
    <property type="project" value="GOC"/>
</dbReference>
<dbReference type="InterPro" id="IPR041561">
    <property type="entry name" value="PglD_N"/>
</dbReference>
<dbReference type="AlphaFoldDB" id="A0AAD0R0S7"/>
<keyword evidence="2" id="KW-0444">Lipid biosynthesis</keyword>
<dbReference type="GeneID" id="49613608"/>
<evidence type="ECO:0000256" key="5">
    <source>
        <dbReference type="ARBA" id="ARBA00022737"/>
    </source>
</evidence>
<feature type="binding site" evidence="9">
    <location>
        <position position="68"/>
    </location>
    <ligand>
        <name>substrate</name>
    </ligand>
</feature>
<dbReference type="InterPro" id="IPR011004">
    <property type="entry name" value="Trimer_LpxA-like_sf"/>
</dbReference>
<keyword evidence="6" id="KW-0443">Lipid metabolism</keyword>
<keyword evidence="5" id="KW-0677">Repeat</keyword>
<comment type="similarity">
    <text evidence="1">Belongs to the transferase hexapeptide repeat family.</text>
</comment>
<dbReference type="Gene3D" id="3.40.50.20">
    <property type="match status" value="1"/>
</dbReference>
<dbReference type="CDD" id="cd03360">
    <property type="entry name" value="LbH_AT_putative"/>
    <property type="match status" value="1"/>
</dbReference>
<organism evidence="11 12">
    <name type="scientific">Pseudomonas plecoglossicida</name>
    <dbReference type="NCBI Taxonomy" id="70775"/>
    <lineage>
        <taxon>Bacteria</taxon>
        <taxon>Pseudomonadati</taxon>
        <taxon>Pseudomonadota</taxon>
        <taxon>Gammaproteobacteria</taxon>
        <taxon>Pseudomonadales</taxon>
        <taxon>Pseudomonadaceae</taxon>
        <taxon>Pseudomonas</taxon>
    </lineage>
</organism>
<evidence type="ECO:0000256" key="6">
    <source>
        <dbReference type="ARBA" id="ARBA00023098"/>
    </source>
</evidence>
<sequence length="206" mass="20946">MRHLAILGASGHGKVVADTAEACGWKNILFFDDAWPAIVANGPWTVAGTSSDLFNRLKEFSGVIVAIGNNTVRYAKLVELIAAQAPLVTLVHPRSVLSPYARLGVGSVVFAGAVINAGAVIGRGAIINTGCSVDHDCQLGEGVHVSPGAHLAGGVVIGDKSWIGIGATVRQLICIGSNVTVGASSGVVRDVPDNIVVVGVPARALG</sequence>
<dbReference type="SUPFAM" id="SSF51161">
    <property type="entry name" value="Trimeric LpxA-like enzymes"/>
    <property type="match status" value="1"/>
</dbReference>
<evidence type="ECO:0000256" key="3">
    <source>
        <dbReference type="ARBA" id="ARBA00022556"/>
    </source>
</evidence>
<evidence type="ECO:0000256" key="9">
    <source>
        <dbReference type="PIRSR" id="PIRSR620019-2"/>
    </source>
</evidence>
<dbReference type="EMBL" id="CP031146">
    <property type="protein sequence ID" value="AXM95956.1"/>
    <property type="molecule type" value="Genomic_DNA"/>
</dbReference>
<evidence type="ECO:0000256" key="2">
    <source>
        <dbReference type="ARBA" id="ARBA00022516"/>
    </source>
</evidence>
<evidence type="ECO:0000256" key="1">
    <source>
        <dbReference type="ARBA" id="ARBA00007274"/>
    </source>
</evidence>
<feature type="active site" description="Proton acceptor" evidence="8">
    <location>
        <position position="135"/>
    </location>
</feature>
<feature type="binding site" evidence="9">
    <location>
        <position position="165"/>
    </location>
    <ligand>
        <name>acetyl-CoA</name>
        <dbReference type="ChEBI" id="CHEBI:57288"/>
    </ligand>
</feature>
<keyword evidence="3" id="KW-0441">Lipid A biosynthesis</keyword>
<gene>
    <name evidence="11" type="ORF">DVB73_09285</name>
</gene>
<dbReference type="Proteomes" id="UP000256503">
    <property type="component" value="Chromosome"/>
</dbReference>
<evidence type="ECO:0000256" key="4">
    <source>
        <dbReference type="ARBA" id="ARBA00022679"/>
    </source>
</evidence>
<feature type="binding site" evidence="9">
    <location>
        <begin position="10"/>
        <end position="12"/>
    </location>
    <ligand>
        <name>substrate</name>
    </ligand>
</feature>